<gene>
    <name evidence="1" type="ORF">IC621_03800</name>
</gene>
<evidence type="ECO:0008006" key="3">
    <source>
        <dbReference type="Google" id="ProtNLM"/>
    </source>
</evidence>
<evidence type="ECO:0000313" key="2">
    <source>
        <dbReference type="Proteomes" id="UP000626844"/>
    </source>
</evidence>
<dbReference type="AlphaFoldDB" id="A0A926NF50"/>
<name>A0A926NF50_9BACI</name>
<organism evidence="1 2">
    <name type="scientific">Metabacillus arenae</name>
    <dbReference type="NCBI Taxonomy" id="2771434"/>
    <lineage>
        <taxon>Bacteria</taxon>
        <taxon>Bacillati</taxon>
        <taxon>Bacillota</taxon>
        <taxon>Bacilli</taxon>
        <taxon>Bacillales</taxon>
        <taxon>Bacillaceae</taxon>
        <taxon>Metabacillus</taxon>
    </lineage>
</organism>
<proteinExistence type="predicted"/>
<dbReference type="EMBL" id="JACXAI010000003">
    <property type="protein sequence ID" value="MBD1379348.1"/>
    <property type="molecule type" value="Genomic_DNA"/>
</dbReference>
<accession>A0A926NF50</accession>
<dbReference type="Proteomes" id="UP000626844">
    <property type="component" value="Unassembled WGS sequence"/>
</dbReference>
<evidence type="ECO:0000313" key="1">
    <source>
        <dbReference type="EMBL" id="MBD1379348.1"/>
    </source>
</evidence>
<protein>
    <recommendedName>
        <fullName evidence="3">YneQ</fullName>
    </recommendedName>
</protein>
<keyword evidence="2" id="KW-1185">Reference proteome</keyword>
<reference evidence="1" key="1">
    <citation type="submission" date="2020-09" db="EMBL/GenBank/DDBJ databases">
        <title>A novel bacterium of genus Bacillus, isolated from South China Sea.</title>
        <authorList>
            <person name="Huang H."/>
            <person name="Mo K."/>
            <person name="Hu Y."/>
        </authorList>
    </citation>
    <scope>NUCLEOTIDE SEQUENCE</scope>
    <source>
        <strain evidence="1">IB182487</strain>
    </source>
</reference>
<comment type="caution">
    <text evidence="1">The sequence shown here is derived from an EMBL/GenBank/DDBJ whole genome shotgun (WGS) entry which is preliminary data.</text>
</comment>
<dbReference type="RefSeq" id="WP_191155904.1">
    <property type="nucleotide sequence ID" value="NZ_JACXAI010000003.1"/>
</dbReference>
<sequence>MAFGIKRQELMDWKNQVKSGNIAFLTHYWLDERFPDCHTVTKVGCTDIQKLIDWGYANQLRPEWIHYKSDYPHFDLLGERQIKVLKKYGLDDHILRFQL</sequence>